<keyword evidence="13" id="KW-1185">Reference proteome</keyword>
<dbReference type="GO" id="GO:0007005">
    <property type="term" value="P:mitochondrion organization"/>
    <property type="evidence" value="ECO:0007669"/>
    <property type="project" value="TreeGrafter"/>
</dbReference>
<dbReference type="PANTHER" id="PTHR23075:SF0">
    <property type="entry name" value="ATPASE FAMILY AAA DOMAIN-CONTAINING PROTEIN 3"/>
    <property type="match status" value="1"/>
</dbReference>
<keyword evidence="8" id="KW-0472">Membrane</keyword>
<dbReference type="AlphaFoldDB" id="A0AAV7KG01"/>
<keyword evidence="4" id="KW-0999">Mitochondrion inner membrane</keyword>
<reference evidence="12 13" key="1">
    <citation type="journal article" date="2023" name="BMC Biol.">
        <title>The compact genome of the sponge Oopsacas minuta (Hexactinellida) is lacking key metazoan core genes.</title>
        <authorList>
            <person name="Santini S."/>
            <person name="Schenkelaars Q."/>
            <person name="Jourda C."/>
            <person name="Duchesne M."/>
            <person name="Belahbib H."/>
            <person name="Rocher C."/>
            <person name="Selva M."/>
            <person name="Riesgo A."/>
            <person name="Vervoort M."/>
            <person name="Leys S.P."/>
            <person name="Kodjabachian L."/>
            <person name="Le Bivic A."/>
            <person name="Borchiellini C."/>
            <person name="Claverie J.M."/>
            <person name="Renard E."/>
        </authorList>
    </citation>
    <scope>NUCLEOTIDE SEQUENCE [LARGE SCALE GENOMIC DNA]</scope>
    <source>
        <strain evidence="12">SPO-2</strain>
    </source>
</reference>
<keyword evidence="9" id="KW-1135">Mitochondrion nucleoid</keyword>
<evidence type="ECO:0000256" key="3">
    <source>
        <dbReference type="ARBA" id="ARBA00022741"/>
    </source>
</evidence>
<dbReference type="InterPro" id="IPR021911">
    <property type="entry name" value="ATAD3_N"/>
</dbReference>
<evidence type="ECO:0000256" key="10">
    <source>
        <dbReference type="SAM" id="Coils"/>
    </source>
</evidence>
<feature type="domain" description="AAA+ ATPase" evidence="11">
    <location>
        <begin position="345"/>
        <end position="478"/>
    </location>
</feature>
<organism evidence="12 13">
    <name type="scientific">Oopsacas minuta</name>
    <dbReference type="NCBI Taxonomy" id="111878"/>
    <lineage>
        <taxon>Eukaryota</taxon>
        <taxon>Metazoa</taxon>
        <taxon>Porifera</taxon>
        <taxon>Hexactinellida</taxon>
        <taxon>Hexasterophora</taxon>
        <taxon>Lyssacinosida</taxon>
        <taxon>Leucopsacidae</taxon>
        <taxon>Oopsacas</taxon>
    </lineage>
</organism>
<dbReference type="PANTHER" id="PTHR23075">
    <property type="entry name" value="PUTATIVE ATP-ASE"/>
    <property type="match status" value="1"/>
</dbReference>
<dbReference type="GO" id="GO:0005743">
    <property type="term" value="C:mitochondrial inner membrane"/>
    <property type="evidence" value="ECO:0007669"/>
    <property type="project" value="UniProtKB-SubCell"/>
</dbReference>
<dbReference type="InterPro" id="IPR027417">
    <property type="entry name" value="P-loop_NTPase"/>
</dbReference>
<keyword evidence="5" id="KW-0067">ATP-binding</keyword>
<dbReference type="GO" id="GO:0016887">
    <property type="term" value="F:ATP hydrolysis activity"/>
    <property type="evidence" value="ECO:0007669"/>
    <property type="project" value="InterPro"/>
</dbReference>
<evidence type="ECO:0000256" key="9">
    <source>
        <dbReference type="ARBA" id="ARBA00023271"/>
    </source>
</evidence>
<dbReference type="GO" id="GO:0008270">
    <property type="term" value="F:zinc ion binding"/>
    <property type="evidence" value="ECO:0007669"/>
    <property type="project" value="TreeGrafter"/>
</dbReference>
<evidence type="ECO:0000256" key="6">
    <source>
        <dbReference type="ARBA" id="ARBA00023054"/>
    </source>
</evidence>
<evidence type="ECO:0000259" key="11">
    <source>
        <dbReference type="SMART" id="SM00382"/>
    </source>
</evidence>
<dbReference type="Pfam" id="PF12037">
    <property type="entry name" value="ATAD3_N"/>
    <property type="match status" value="1"/>
</dbReference>
<dbReference type="GO" id="GO:0042645">
    <property type="term" value="C:mitochondrial nucleoid"/>
    <property type="evidence" value="ECO:0007669"/>
    <property type="project" value="UniProtKB-SubCell"/>
</dbReference>
<evidence type="ECO:0000256" key="4">
    <source>
        <dbReference type="ARBA" id="ARBA00022792"/>
    </source>
</evidence>
<evidence type="ECO:0000256" key="5">
    <source>
        <dbReference type="ARBA" id="ARBA00022840"/>
    </source>
</evidence>
<feature type="coiled-coil region" evidence="10">
    <location>
        <begin position="80"/>
        <end position="163"/>
    </location>
</feature>
<evidence type="ECO:0000256" key="2">
    <source>
        <dbReference type="ARBA" id="ARBA00004436"/>
    </source>
</evidence>
<evidence type="ECO:0000256" key="1">
    <source>
        <dbReference type="ARBA" id="ARBA00004273"/>
    </source>
</evidence>
<evidence type="ECO:0000256" key="7">
    <source>
        <dbReference type="ARBA" id="ARBA00023128"/>
    </source>
</evidence>
<dbReference type="SMART" id="SM00382">
    <property type="entry name" value="AAA"/>
    <property type="match status" value="1"/>
</dbReference>
<dbReference type="Pfam" id="PF00004">
    <property type="entry name" value="AAA"/>
    <property type="match status" value="1"/>
</dbReference>
<dbReference type="Gene3D" id="1.10.8.60">
    <property type="match status" value="1"/>
</dbReference>
<dbReference type="SUPFAM" id="SSF52540">
    <property type="entry name" value="P-loop containing nucleoside triphosphate hydrolases"/>
    <property type="match status" value="1"/>
</dbReference>
<comment type="caution">
    <text evidence="12">The sequence shown here is derived from an EMBL/GenBank/DDBJ whole genome shotgun (WGS) entry which is preliminary data.</text>
</comment>
<keyword evidence="6 10" id="KW-0175">Coiled coil</keyword>
<sequence>MSWIPGISSISNWLTSDNSSPVTTVTQNLQPRVDPVPSNPIASSTQSLQTIDPTGFERAANAIKQINMSPHASKVLEVTVEQEKSRRKEMDLQQEQLRINLLHEKSKLFQQDQDAKKQYQLQEAEQKQRLLQYQDQLERKRSLDLLQEQKKVNSDNLKAQEESVLRQEAYRKNTLEYESKLNLGSELEKIKAKMLAKGDIQRNNHDLTLEEIRLKEEERRSTVLKSISEINGNIAGGVVNILTDFSKLGAFVGSISLLALGIYTAKNATIFTRSFLESIIGKPKLVRDTSRISLLNPIRIFPQMARRLLTRPQFVMDGIFFNPGLANRLQDVALATYYTRTNNGNFRNLYLYGPPGTGKTLYAKSLAWNSGLDYALFTGGDIVPLGINSVTEIHKLFKWANTSRKGVLIFIDEADAFLKNRSTESMSENLRSSLNAFLYLTGDTSKRYMLVLSSNQPYQFDSAILDRLDDIIEVGLPDNEERVKMLKYYFTKFLYSKIRSNKFGWGKISLPIIDYDIKFQDISLRIDGFSGREITKLVNAWQAKAYSSQNRSLTENEMDECIRLMLQQHTQKHNWAR</sequence>
<dbReference type="GO" id="GO:0005524">
    <property type="term" value="F:ATP binding"/>
    <property type="evidence" value="ECO:0007669"/>
    <property type="project" value="UniProtKB-KW"/>
</dbReference>
<gene>
    <name evidence="12" type="ORF">LOD99_14528</name>
</gene>
<name>A0AAV7KG01_9METZ</name>
<accession>A0AAV7KG01</accession>
<proteinExistence type="predicted"/>
<dbReference type="EMBL" id="JAKMXF010000055">
    <property type="protein sequence ID" value="KAI6659605.1"/>
    <property type="molecule type" value="Genomic_DNA"/>
</dbReference>
<dbReference type="Proteomes" id="UP001165289">
    <property type="component" value="Unassembled WGS sequence"/>
</dbReference>
<evidence type="ECO:0000256" key="8">
    <source>
        <dbReference type="ARBA" id="ARBA00023136"/>
    </source>
</evidence>
<dbReference type="Gene3D" id="3.40.50.300">
    <property type="entry name" value="P-loop containing nucleotide triphosphate hydrolases"/>
    <property type="match status" value="1"/>
</dbReference>
<keyword evidence="3" id="KW-0547">Nucleotide-binding</keyword>
<dbReference type="InterPro" id="IPR003593">
    <property type="entry name" value="AAA+_ATPase"/>
</dbReference>
<keyword evidence="7" id="KW-0496">Mitochondrion</keyword>
<evidence type="ECO:0000313" key="13">
    <source>
        <dbReference type="Proteomes" id="UP001165289"/>
    </source>
</evidence>
<evidence type="ECO:0000313" key="12">
    <source>
        <dbReference type="EMBL" id="KAI6659605.1"/>
    </source>
</evidence>
<comment type="subcellular location">
    <subcellularLocation>
        <location evidence="1">Mitochondrion inner membrane</location>
    </subcellularLocation>
    <subcellularLocation>
        <location evidence="2">Mitochondrion matrix</location>
        <location evidence="2">Mitochondrion nucleoid</location>
    </subcellularLocation>
</comment>
<protein>
    <recommendedName>
        <fullName evidence="11">AAA+ ATPase domain-containing protein</fullName>
    </recommendedName>
</protein>
<dbReference type="InterPro" id="IPR003959">
    <property type="entry name" value="ATPase_AAA_core"/>
</dbReference>